<evidence type="ECO:0000256" key="2">
    <source>
        <dbReference type="ARBA" id="ARBA00005748"/>
    </source>
</evidence>
<dbReference type="STRING" id="6313.A0A0K0CWD0"/>
<feature type="transmembrane region" description="Helical" evidence="8">
    <location>
        <begin position="170"/>
        <end position="188"/>
    </location>
</feature>
<evidence type="ECO:0000256" key="5">
    <source>
        <dbReference type="ARBA" id="ARBA00022989"/>
    </source>
</evidence>
<keyword evidence="4" id="KW-0732">Signal</keyword>
<feature type="transmembrane region" description="Helical" evidence="8">
    <location>
        <begin position="137"/>
        <end position="158"/>
    </location>
</feature>
<dbReference type="PANTHER" id="PTHR13598">
    <property type="entry name" value="AT07567P-RELATED"/>
    <property type="match status" value="1"/>
</dbReference>
<organism evidence="9 10">
    <name type="scientific">Angiostrongylus cantonensis</name>
    <name type="common">Rat lungworm</name>
    <dbReference type="NCBI Taxonomy" id="6313"/>
    <lineage>
        <taxon>Eukaryota</taxon>
        <taxon>Metazoa</taxon>
        <taxon>Ecdysozoa</taxon>
        <taxon>Nematoda</taxon>
        <taxon>Chromadorea</taxon>
        <taxon>Rhabditida</taxon>
        <taxon>Rhabditina</taxon>
        <taxon>Rhabditomorpha</taxon>
        <taxon>Strongyloidea</taxon>
        <taxon>Metastrongylidae</taxon>
        <taxon>Angiostrongylus</taxon>
    </lineage>
</organism>
<reference evidence="9" key="1">
    <citation type="submission" date="2012-09" db="EMBL/GenBank/DDBJ databases">
        <authorList>
            <person name="Martin A.A."/>
        </authorList>
    </citation>
    <scope>NUCLEOTIDE SEQUENCE</scope>
</reference>
<keyword evidence="6 8" id="KW-0472">Membrane</keyword>
<evidence type="ECO:0000256" key="4">
    <source>
        <dbReference type="ARBA" id="ARBA00022729"/>
    </source>
</evidence>
<keyword evidence="7" id="KW-0539">Nucleus</keyword>
<keyword evidence="3 8" id="KW-0812">Transmembrane</keyword>
<dbReference type="PANTHER" id="PTHR13598:SF1">
    <property type="entry name" value="AT07567P-RELATED"/>
    <property type="match status" value="1"/>
</dbReference>
<evidence type="ECO:0000256" key="1">
    <source>
        <dbReference type="ARBA" id="ARBA00004575"/>
    </source>
</evidence>
<dbReference type="AlphaFoldDB" id="A0A0K0CWD0"/>
<sequence>LDLYIHRGLAYSLTNAFTDIFLELNLTDEDTYDLYKVQDFQYDNRLFGLLKSANFWRSRQLNVFNDTFVGISTLYFSISEVNYIRFGVFVSSILLFIFAKKLARNSFFFYGSGCSLGFLTSLLIIVFIMYRIAPKSLVRLPFIIGGWSLSFYALHFIWRNSGTIFVKYQKLLLAYFVTVLAISFAVCYKRGPPKDSRSHDIAQWTLQAIALILIYSSSQVGHLLTSKAYLQFCFSDGRTFLRRKIFPPKPRLLTEEEYEKEGQEVTRRELERLREFCRSPEADLFNFRNKEGHILEDEEDLYDEESGYSNQ</sequence>
<proteinExistence type="inferred from homology"/>
<evidence type="ECO:0000256" key="8">
    <source>
        <dbReference type="SAM" id="Phobius"/>
    </source>
</evidence>
<evidence type="ECO:0000313" key="9">
    <source>
        <dbReference type="Proteomes" id="UP000035642"/>
    </source>
</evidence>
<evidence type="ECO:0000256" key="6">
    <source>
        <dbReference type="ARBA" id="ARBA00023136"/>
    </source>
</evidence>
<name>A0A0K0CWD0_ANGCA</name>
<keyword evidence="9" id="KW-1185">Reference proteome</keyword>
<feature type="transmembrane region" description="Helical" evidence="8">
    <location>
        <begin position="108"/>
        <end position="130"/>
    </location>
</feature>
<accession>A0A0K0CWD0</accession>
<evidence type="ECO:0000313" key="10">
    <source>
        <dbReference type="WBParaSite" id="ACAC_0000173101-mRNA-1"/>
    </source>
</evidence>
<dbReference type="WBParaSite" id="ACAC_0000173101-mRNA-1">
    <property type="protein sequence ID" value="ACAC_0000173101-mRNA-1"/>
    <property type="gene ID" value="ACAC_0000173101"/>
</dbReference>
<evidence type="ECO:0000256" key="7">
    <source>
        <dbReference type="ARBA" id="ARBA00023242"/>
    </source>
</evidence>
<comment type="subcellular location">
    <subcellularLocation>
        <location evidence="1">Nucleus inner membrane</location>
        <topology evidence="1">Multi-pass membrane protein</topology>
        <orientation evidence="1">Nucleoplasmic side</orientation>
    </subcellularLocation>
</comment>
<reference evidence="10" key="2">
    <citation type="submission" date="2017-02" db="UniProtKB">
        <authorList>
            <consortium name="WormBaseParasite"/>
        </authorList>
    </citation>
    <scope>IDENTIFICATION</scope>
</reference>
<dbReference type="GO" id="GO:0005637">
    <property type="term" value="C:nuclear inner membrane"/>
    <property type="evidence" value="ECO:0007669"/>
    <property type="project" value="UniProtKB-SubCell"/>
</dbReference>
<dbReference type="Pfam" id="PF10225">
    <property type="entry name" value="NEMP"/>
    <property type="match status" value="1"/>
</dbReference>
<dbReference type="Proteomes" id="UP000035642">
    <property type="component" value="Unassembled WGS sequence"/>
</dbReference>
<feature type="transmembrane region" description="Helical" evidence="8">
    <location>
        <begin position="83"/>
        <end position="102"/>
    </location>
</feature>
<comment type="similarity">
    <text evidence="2">Belongs to the NEMP family.</text>
</comment>
<protein>
    <submittedName>
        <fullName evidence="10">Nuclear envelope integral membrane protein 1</fullName>
    </submittedName>
</protein>
<keyword evidence="5 8" id="KW-1133">Transmembrane helix</keyword>
<evidence type="ECO:0000256" key="3">
    <source>
        <dbReference type="ARBA" id="ARBA00022692"/>
    </source>
</evidence>
<dbReference type="InterPro" id="IPR019358">
    <property type="entry name" value="NEMP_fam"/>
</dbReference>